<dbReference type="NCBIfam" id="TIGR00723">
    <property type="entry name" value="ttdB_fumA_fumB"/>
    <property type="match status" value="1"/>
</dbReference>
<sequence>MKNIVLPLSSEDIKKLKAGDEVLLRGRIYLARDQAHKRLTDAIKNNKKIPFDLRNAAIYYCGPTPAKKGGIIGSCGPTTSRRMDDFTPLLLKKGVSAMIGKGNRSKQVVTAIKKYKAVYFITLAGCGALLSTFIKQRALVAYPELGPEAVQKIDVKDFPAIVAIDSRGKNIYPVRDNS</sequence>
<evidence type="ECO:0000313" key="5">
    <source>
        <dbReference type="Proteomes" id="UP000229641"/>
    </source>
</evidence>
<feature type="domain" description="Fe-S hydro-lyase tartrate dehydratase beta-type catalytic" evidence="3">
    <location>
        <begin position="8"/>
        <end position="172"/>
    </location>
</feature>
<comment type="caution">
    <text evidence="4">The sequence shown here is derived from an EMBL/GenBank/DDBJ whole genome shotgun (WGS) entry which is preliminary data.</text>
</comment>
<dbReference type="Proteomes" id="UP000229641">
    <property type="component" value="Unassembled WGS sequence"/>
</dbReference>
<protein>
    <submittedName>
        <fullName evidence="4">Fumarate hydratase</fullName>
    </submittedName>
</protein>
<comment type="similarity">
    <text evidence="1">Belongs to the class-I fumarase family.</text>
</comment>
<evidence type="ECO:0000313" key="4">
    <source>
        <dbReference type="EMBL" id="PIQ89723.1"/>
    </source>
</evidence>
<gene>
    <name evidence="4" type="ORF">COV72_01590</name>
</gene>
<dbReference type="Pfam" id="PF05683">
    <property type="entry name" value="Fumerase_C"/>
    <property type="match status" value="1"/>
</dbReference>
<dbReference type="SUPFAM" id="SSF117457">
    <property type="entry name" value="FumA C-terminal domain-like"/>
    <property type="match status" value="1"/>
</dbReference>
<organism evidence="4 5">
    <name type="scientific">Candidatus Ghiorseimicrobium undicola</name>
    <dbReference type="NCBI Taxonomy" id="1974746"/>
    <lineage>
        <taxon>Bacteria</taxon>
        <taxon>Pseudomonadati</taxon>
        <taxon>Candidatus Omnitrophota</taxon>
        <taxon>Candidatus Ghiorseimicrobium</taxon>
    </lineage>
</organism>
<dbReference type="EMBL" id="PCWA01000018">
    <property type="protein sequence ID" value="PIQ89723.1"/>
    <property type="molecule type" value="Genomic_DNA"/>
</dbReference>
<dbReference type="GO" id="GO:0016836">
    <property type="term" value="F:hydro-lyase activity"/>
    <property type="evidence" value="ECO:0007669"/>
    <property type="project" value="InterPro"/>
</dbReference>
<evidence type="ECO:0000256" key="2">
    <source>
        <dbReference type="ARBA" id="ARBA00023239"/>
    </source>
</evidence>
<dbReference type="PANTHER" id="PTHR43351:SF2">
    <property type="entry name" value="L(+)-TARTRATE DEHYDRATASE SUBUNIT BETA-RELATED"/>
    <property type="match status" value="1"/>
</dbReference>
<dbReference type="PANTHER" id="PTHR43351">
    <property type="entry name" value="L(+)-TARTRATE DEHYDRATASE SUBUNIT BETA"/>
    <property type="match status" value="1"/>
</dbReference>
<dbReference type="AlphaFoldDB" id="A0A2H0LZ69"/>
<dbReference type="Gene3D" id="3.20.130.10">
    <property type="entry name" value="Fe-S hydro-lyase, tartrate dehydratase beta-type, catalytic domain"/>
    <property type="match status" value="1"/>
</dbReference>
<reference evidence="4 5" key="1">
    <citation type="submission" date="2017-09" db="EMBL/GenBank/DDBJ databases">
        <title>Depth-based differentiation of microbial function through sediment-hosted aquifers and enrichment of novel symbionts in the deep terrestrial subsurface.</title>
        <authorList>
            <person name="Probst A.J."/>
            <person name="Ladd B."/>
            <person name="Jarett J.K."/>
            <person name="Geller-Mcgrath D.E."/>
            <person name="Sieber C.M."/>
            <person name="Emerson J.B."/>
            <person name="Anantharaman K."/>
            <person name="Thomas B.C."/>
            <person name="Malmstrom R."/>
            <person name="Stieglmeier M."/>
            <person name="Klingl A."/>
            <person name="Woyke T."/>
            <person name="Ryan C.M."/>
            <person name="Banfield J.F."/>
        </authorList>
    </citation>
    <scope>NUCLEOTIDE SEQUENCE [LARGE SCALE GENOMIC DNA]</scope>
    <source>
        <strain evidence="4">CG11_big_fil_rev_8_21_14_0_20_42_13</strain>
    </source>
</reference>
<proteinExistence type="inferred from homology"/>
<evidence type="ECO:0000256" key="1">
    <source>
        <dbReference type="ARBA" id="ARBA00008876"/>
    </source>
</evidence>
<keyword evidence="2" id="KW-0456">Lyase</keyword>
<name>A0A2H0LZ69_9BACT</name>
<dbReference type="InterPro" id="IPR004647">
    <property type="entry name" value="Fe-S_hydro-lyase_TtdB-typ_cat"/>
</dbReference>
<evidence type="ECO:0000259" key="3">
    <source>
        <dbReference type="Pfam" id="PF05683"/>
    </source>
</evidence>
<dbReference type="InterPro" id="IPR036660">
    <property type="entry name" value="Fe-S_hydroAse_TtdB_cat_sf"/>
</dbReference>
<accession>A0A2H0LZ69</accession>